<keyword evidence="7 13" id="KW-0418">Kinase</keyword>
<keyword evidence="4" id="KW-1003">Cell membrane</keyword>
<dbReference type="GO" id="GO:0000155">
    <property type="term" value="F:phosphorelay sensor kinase activity"/>
    <property type="evidence" value="ECO:0007669"/>
    <property type="project" value="TreeGrafter"/>
</dbReference>
<keyword evidence="10 11" id="KW-0472">Membrane</keyword>
<dbReference type="PRINTS" id="PR00344">
    <property type="entry name" value="BCTRLSENSOR"/>
</dbReference>
<dbReference type="RefSeq" id="WP_023356156.1">
    <property type="nucleotide sequence ID" value="NZ_KI535372.1"/>
</dbReference>
<proteinExistence type="predicted"/>
<feature type="transmembrane region" description="Helical" evidence="11">
    <location>
        <begin position="15"/>
        <end position="39"/>
    </location>
</feature>
<dbReference type="eggNOG" id="COG2205">
    <property type="taxonomic scope" value="Bacteria"/>
</dbReference>
<evidence type="ECO:0000256" key="7">
    <source>
        <dbReference type="ARBA" id="ARBA00022777"/>
    </source>
</evidence>
<dbReference type="InterPro" id="IPR005467">
    <property type="entry name" value="His_kinase_dom"/>
</dbReference>
<evidence type="ECO:0000256" key="10">
    <source>
        <dbReference type="ARBA" id="ARBA00023136"/>
    </source>
</evidence>
<dbReference type="GO" id="GO:0004721">
    <property type="term" value="F:phosphoprotein phosphatase activity"/>
    <property type="evidence" value="ECO:0007669"/>
    <property type="project" value="TreeGrafter"/>
</dbReference>
<keyword evidence="6 11" id="KW-0812">Transmembrane</keyword>
<evidence type="ECO:0000259" key="12">
    <source>
        <dbReference type="PROSITE" id="PS50109"/>
    </source>
</evidence>
<dbReference type="AlphaFoldDB" id="V2Z3H7"/>
<keyword evidence="5" id="KW-0808">Transferase</keyword>
<evidence type="ECO:0000256" key="1">
    <source>
        <dbReference type="ARBA" id="ARBA00000085"/>
    </source>
</evidence>
<dbReference type="InterPro" id="IPR036890">
    <property type="entry name" value="HATPase_C_sf"/>
</dbReference>
<dbReference type="Pfam" id="PF02518">
    <property type="entry name" value="HATPase_c"/>
    <property type="match status" value="1"/>
</dbReference>
<evidence type="ECO:0000256" key="5">
    <source>
        <dbReference type="ARBA" id="ARBA00022679"/>
    </source>
</evidence>
<dbReference type="InterPro" id="IPR050351">
    <property type="entry name" value="BphY/WalK/GraS-like"/>
</dbReference>
<evidence type="ECO:0000313" key="13">
    <source>
        <dbReference type="EMBL" id="ESL01495.1"/>
    </source>
</evidence>
<evidence type="ECO:0000256" key="8">
    <source>
        <dbReference type="ARBA" id="ARBA00022989"/>
    </source>
</evidence>
<keyword evidence="8 11" id="KW-1133">Transmembrane helix</keyword>
<gene>
    <name evidence="13" type="ORF">GCWU0000282_003320</name>
</gene>
<dbReference type="HOGENOM" id="CLU_000445_13_1_9"/>
<comment type="catalytic activity">
    <reaction evidence="1">
        <text>ATP + protein L-histidine = ADP + protein N-phospho-L-histidine.</text>
        <dbReference type="EC" id="2.7.13.3"/>
    </reaction>
</comment>
<organism evidence="13 14">
    <name type="scientific">Catonella morbi ATCC 51271</name>
    <dbReference type="NCBI Taxonomy" id="592026"/>
    <lineage>
        <taxon>Bacteria</taxon>
        <taxon>Bacillati</taxon>
        <taxon>Bacillota</taxon>
        <taxon>Clostridia</taxon>
        <taxon>Lachnospirales</taxon>
        <taxon>Lachnospiraceae</taxon>
        <taxon>Catonella</taxon>
    </lineage>
</organism>
<evidence type="ECO:0000313" key="14">
    <source>
        <dbReference type="Proteomes" id="UP000018227"/>
    </source>
</evidence>
<name>V2Z3H7_9FIRM</name>
<reference evidence="13 14" key="1">
    <citation type="submission" date="2013-06" db="EMBL/GenBank/DDBJ databases">
        <authorList>
            <person name="Weinstock G."/>
            <person name="Sodergren E."/>
            <person name="Clifton S."/>
            <person name="Fulton L."/>
            <person name="Fulton B."/>
            <person name="Courtney L."/>
            <person name="Fronick C."/>
            <person name="Harrison M."/>
            <person name="Strong C."/>
            <person name="Farmer C."/>
            <person name="Delahaunty K."/>
            <person name="Markovic C."/>
            <person name="Hall O."/>
            <person name="Minx P."/>
            <person name="Tomlinson C."/>
            <person name="Mitreva M."/>
            <person name="Nelson J."/>
            <person name="Hou S."/>
            <person name="Wollam A."/>
            <person name="Pepin K.H."/>
            <person name="Johnson M."/>
            <person name="Bhonagiri V."/>
            <person name="Nash W.E."/>
            <person name="Warren W."/>
            <person name="Chinwalla A."/>
            <person name="Mardis E.R."/>
            <person name="Wilson R.K."/>
        </authorList>
    </citation>
    <scope>NUCLEOTIDE SEQUENCE [LARGE SCALE GENOMIC DNA]</scope>
    <source>
        <strain evidence="13 14">ATCC 51271</strain>
    </source>
</reference>
<feature type="domain" description="Histidine kinase" evidence="12">
    <location>
        <begin position="126"/>
        <end position="329"/>
    </location>
</feature>
<dbReference type="Gene3D" id="3.30.565.10">
    <property type="entry name" value="Histidine kinase-like ATPase, C-terminal domain"/>
    <property type="match status" value="1"/>
</dbReference>
<evidence type="ECO:0000256" key="6">
    <source>
        <dbReference type="ARBA" id="ARBA00022692"/>
    </source>
</evidence>
<feature type="transmembrane region" description="Helical" evidence="11">
    <location>
        <begin position="45"/>
        <end position="63"/>
    </location>
</feature>
<sequence length="329" mass="38881">MKDKKALKLFIRDNISLFLIIFLTQVIFFGFLFYIKGIWFEETVYFSFLVFFVLVIFFFVRFYKMGRMYGKLLLKSELLNDYLIDEPRSRLEENYNLMIEEMIDNNNKREIMQKQDKKLQKVMVYRFVHQMKTPVSVLKLILEKHSEEGEYKKIGRNINALEYNLNQMLDVYRLEEFKNDFVSEKVMLKNVCKDCINGLKDYFIASQIYPKLDIDDDIYVYSDSKWLKLIIHQLLTNAIKYSDNGQSVTVRAEKEEDRVVLSVIDEGIGIENADLRNIFELFYIGKNGRNNADSSGIGLYIVKRVTEYLGHKTEVESEVGKGTTVRIVF</sequence>
<dbReference type="GO" id="GO:0005886">
    <property type="term" value="C:plasma membrane"/>
    <property type="evidence" value="ECO:0007669"/>
    <property type="project" value="UniProtKB-SubCell"/>
</dbReference>
<dbReference type="STRING" id="592026.GCWU0000282_003320"/>
<evidence type="ECO:0000256" key="11">
    <source>
        <dbReference type="SAM" id="Phobius"/>
    </source>
</evidence>
<keyword evidence="9" id="KW-0902">Two-component regulatory system</keyword>
<dbReference type="OrthoDB" id="9780487at2"/>
<dbReference type="Proteomes" id="UP000018227">
    <property type="component" value="Unassembled WGS sequence"/>
</dbReference>
<evidence type="ECO:0000256" key="9">
    <source>
        <dbReference type="ARBA" id="ARBA00023012"/>
    </source>
</evidence>
<dbReference type="PANTHER" id="PTHR45453:SF2">
    <property type="entry name" value="HISTIDINE KINASE"/>
    <property type="match status" value="1"/>
</dbReference>
<comment type="subcellular location">
    <subcellularLocation>
        <location evidence="2">Cell membrane</location>
        <topology evidence="2">Multi-pass membrane protein</topology>
    </subcellularLocation>
</comment>
<dbReference type="GO" id="GO:0016036">
    <property type="term" value="P:cellular response to phosphate starvation"/>
    <property type="evidence" value="ECO:0007669"/>
    <property type="project" value="TreeGrafter"/>
</dbReference>
<dbReference type="PANTHER" id="PTHR45453">
    <property type="entry name" value="PHOSPHATE REGULON SENSOR PROTEIN PHOR"/>
    <property type="match status" value="1"/>
</dbReference>
<accession>V2Z3H7</accession>
<dbReference type="PROSITE" id="PS50109">
    <property type="entry name" value="HIS_KIN"/>
    <property type="match status" value="1"/>
</dbReference>
<protein>
    <recommendedName>
        <fullName evidence="3">histidine kinase</fullName>
        <ecNumber evidence="3">2.7.13.3</ecNumber>
    </recommendedName>
</protein>
<evidence type="ECO:0000256" key="3">
    <source>
        <dbReference type="ARBA" id="ARBA00012438"/>
    </source>
</evidence>
<evidence type="ECO:0000256" key="2">
    <source>
        <dbReference type="ARBA" id="ARBA00004651"/>
    </source>
</evidence>
<dbReference type="EC" id="2.7.13.3" evidence="3"/>
<dbReference type="EMBL" id="ACIL03000024">
    <property type="protein sequence ID" value="ESL01495.1"/>
    <property type="molecule type" value="Genomic_DNA"/>
</dbReference>
<dbReference type="SMART" id="SM00387">
    <property type="entry name" value="HATPase_c"/>
    <property type="match status" value="1"/>
</dbReference>
<evidence type="ECO:0000256" key="4">
    <source>
        <dbReference type="ARBA" id="ARBA00022475"/>
    </source>
</evidence>
<dbReference type="InterPro" id="IPR004358">
    <property type="entry name" value="Sig_transdc_His_kin-like_C"/>
</dbReference>
<dbReference type="SUPFAM" id="SSF55874">
    <property type="entry name" value="ATPase domain of HSP90 chaperone/DNA topoisomerase II/histidine kinase"/>
    <property type="match status" value="1"/>
</dbReference>
<comment type="caution">
    <text evidence="13">The sequence shown here is derived from an EMBL/GenBank/DDBJ whole genome shotgun (WGS) entry which is preliminary data.</text>
</comment>
<dbReference type="InterPro" id="IPR003594">
    <property type="entry name" value="HATPase_dom"/>
</dbReference>
<keyword evidence="14" id="KW-1185">Reference proteome</keyword>